<protein>
    <submittedName>
        <fullName evidence="2">Gluconate transport-inducing protein</fullName>
    </submittedName>
</protein>
<dbReference type="Pfam" id="PF09729">
    <property type="entry name" value="Gti1_Pac2"/>
    <property type="match status" value="1"/>
</dbReference>
<dbReference type="PANTHER" id="PTHR28027">
    <property type="entry name" value="TRANSCRIPTIONAL REGULATOR MIT1"/>
    <property type="match status" value="1"/>
</dbReference>
<accession>A0A9W8ELF4</accession>
<name>A0A9W8ELF4_9FUNG</name>
<dbReference type="AlphaFoldDB" id="A0A9W8ELF4"/>
<feature type="compositionally biased region" description="Polar residues" evidence="1">
    <location>
        <begin position="373"/>
        <end position="382"/>
    </location>
</feature>
<feature type="region of interest" description="Disordered" evidence="1">
    <location>
        <begin position="90"/>
        <end position="128"/>
    </location>
</feature>
<keyword evidence="3" id="KW-1185">Reference proteome</keyword>
<feature type="region of interest" description="Disordered" evidence="1">
    <location>
        <begin position="192"/>
        <end position="225"/>
    </location>
</feature>
<gene>
    <name evidence="2" type="primary">PTH2_1</name>
    <name evidence="2" type="ORF">H4R26_000454</name>
</gene>
<feature type="compositionally biased region" description="Polar residues" evidence="1">
    <location>
        <begin position="278"/>
        <end position="287"/>
    </location>
</feature>
<feature type="region of interest" description="Disordered" evidence="1">
    <location>
        <begin position="310"/>
        <end position="339"/>
    </location>
</feature>
<dbReference type="EMBL" id="JANBQF010000013">
    <property type="protein sequence ID" value="KAJ2008018.1"/>
    <property type="molecule type" value="Genomic_DNA"/>
</dbReference>
<comment type="caution">
    <text evidence="2">The sequence shown here is derived from an EMBL/GenBank/DDBJ whole genome shotgun (WGS) entry which is preliminary data.</text>
</comment>
<reference evidence="2" key="1">
    <citation type="submission" date="2022-07" db="EMBL/GenBank/DDBJ databases">
        <title>Phylogenomic reconstructions and comparative analyses of Kickxellomycotina fungi.</title>
        <authorList>
            <person name="Reynolds N.K."/>
            <person name="Stajich J.E."/>
            <person name="Barry K."/>
            <person name="Grigoriev I.V."/>
            <person name="Crous P."/>
            <person name="Smith M.E."/>
        </authorList>
    </citation>
    <scope>NUCLEOTIDE SEQUENCE</scope>
    <source>
        <strain evidence="2">IMI 214461</strain>
    </source>
</reference>
<dbReference type="Proteomes" id="UP001150907">
    <property type="component" value="Unassembled WGS sequence"/>
</dbReference>
<organism evidence="2 3">
    <name type="scientific">Coemansia thaxteri</name>
    <dbReference type="NCBI Taxonomy" id="2663907"/>
    <lineage>
        <taxon>Eukaryota</taxon>
        <taxon>Fungi</taxon>
        <taxon>Fungi incertae sedis</taxon>
        <taxon>Zoopagomycota</taxon>
        <taxon>Kickxellomycotina</taxon>
        <taxon>Kickxellomycetes</taxon>
        <taxon>Kickxellales</taxon>
        <taxon>Kickxellaceae</taxon>
        <taxon>Coemansia</taxon>
    </lineage>
</organism>
<dbReference type="InterPro" id="IPR018608">
    <property type="entry name" value="Gti1/Pac2"/>
</dbReference>
<evidence type="ECO:0000313" key="2">
    <source>
        <dbReference type="EMBL" id="KAJ2008018.1"/>
    </source>
</evidence>
<proteinExistence type="predicted"/>
<feature type="region of interest" description="Disordered" evidence="1">
    <location>
        <begin position="264"/>
        <end position="297"/>
    </location>
</feature>
<dbReference type="GO" id="GO:0003677">
    <property type="term" value="F:DNA binding"/>
    <property type="evidence" value="ECO:0007669"/>
    <property type="project" value="TreeGrafter"/>
</dbReference>
<dbReference type="PANTHER" id="PTHR28027:SF1">
    <property type="entry name" value="CAMP INDEPENDENT REGULATORY PROTEIN (AFU_ORTHOLOGUE AFUA_3G09640)"/>
    <property type="match status" value="1"/>
</dbReference>
<feature type="region of interest" description="Disordered" evidence="1">
    <location>
        <begin position="367"/>
        <end position="485"/>
    </location>
</feature>
<evidence type="ECO:0000313" key="3">
    <source>
        <dbReference type="Proteomes" id="UP001150907"/>
    </source>
</evidence>
<sequence>MAETYHGFIDTAHDALIIFEACNKGILPRVQRRFSDRERRTIRSGAVYVWDEEETGMRRWTDGRTWSPSRVHGCFLIYYELEGRRPQFVSRNGGSGGGRGARNSPRNGLVADSGPRGSMQDPSPPSIMQKEQGLIKKALSLCTNDKRKLHLVCYYSREDVERGCLASPKNDSRLSGLQVYEDMYPEIGLGLGRADRNGGRGRSSARQWNAASPDRGSVGREGPPAYVRSSMAQNRKLRPSHGEVYRYPSYGPYPGPVRHVIAPTGHLQPKRPTPSYDAATNTQTSSPPMMLQPSPETPTVQQQQYLHSQGQANVAAPAAAGQGAPVLGSQMPTPTPYPHHSHSYLANTWMTAPLASTATYMNQSMLPQPRPVPSTSHLSGNHSPAYFFSAPASTRQPVWQHREPPRSYTDTHSSSSRHESHRAGVPLQPGAWDGGKGGLMIHMAEASSSRTPSGPQPHALNHSTPLHSFNNNQQPRPHPPPLNRLSSIEGHEIFPSNSLAKGALENKKQLLPSVTSLIADNSTSARMNSEDVRQLASLRFKFQ</sequence>
<dbReference type="OrthoDB" id="5572844at2759"/>
<evidence type="ECO:0000256" key="1">
    <source>
        <dbReference type="SAM" id="MobiDB-lite"/>
    </source>
</evidence>
<feature type="compositionally biased region" description="Low complexity" evidence="1">
    <location>
        <begin position="310"/>
        <end position="326"/>
    </location>
</feature>